<dbReference type="EMBL" id="JBHTCS010000010">
    <property type="protein sequence ID" value="MFC7447903.1"/>
    <property type="molecule type" value="Genomic_DNA"/>
</dbReference>
<sequence length="71" mass="7734">MRANQLGAHPFCQWPGCPRLAVDVDHIVGLTSGGEKYDPANLQSLCKPHHDAKTRAEAQAARHCDDDPAPF</sequence>
<dbReference type="RefSeq" id="WP_378403450.1">
    <property type="nucleotide sequence ID" value="NZ_JBHTCS010000010.1"/>
</dbReference>
<evidence type="ECO:0000313" key="3">
    <source>
        <dbReference type="Proteomes" id="UP001596484"/>
    </source>
</evidence>
<keyword evidence="2" id="KW-0255">Endonuclease</keyword>
<dbReference type="InterPro" id="IPR002711">
    <property type="entry name" value="HNH"/>
</dbReference>
<dbReference type="Gene3D" id="1.10.30.50">
    <property type="match status" value="1"/>
</dbReference>
<evidence type="ECO:0000259" key="1">
    <source>
        <dbReference type="SMART" id="SM00507"/>
    </source>
</evidence>
<evidence type="ECO:0000313" key="2">
    <source>
        <dbReference type="EMBL" id="MFC7447903.1"/>
    </source>
</evidence>
<dbReference type="SMART" id="SM00507">
    <property type="entry name" value="HNHc"/>
    <property type="match status" value="1"/>
</dbReference>
<dbReference type="InterPro" id="IPR003615">
    <property type="entry name" value="HNH_nuc"/>
</dbReference>
<keyword evidence="2" id="KW-0540">Nuclease</keyword>
<reference evidence="3" key="1">
    <citation type="journal article" date="2019" name="Int. J. Syst. Evol. Microbiol.">
        <title>The Global Catalogue of Microorganisms (GCM) 10K type strain sequencing project: providing services to taxonomists for standard genome sequencing and annotation.</title>
        <authorList>
            <consortium name="The Broad Institute Genomics Platform"/>
            <consortium name="The Broad Institute Genome Sequencing Center for Infectious Disease"/>
            <person name="Wu L."/>
            <person name="Ma J."/>
        </authorList>
    </citation>
    <scope>NUCLEOTIDE SEQUENCE [LARGE SCALE GENOMIC DNA]</scope>
    <source>
        <strain evidence="3">ICMP 19430</strain>
    </source>
</reference>
<organism evidence="2 3">
    <name type="scientific">Rhodococcus daqingensis</name>
    <dbReference type="NCBI Taxonomy" id="2479363"/>
    <lineage>
        <taxon>Bacteria</taxon>
        <taxon>Bacillati</taxon>
        <taxon>Actinomycetota</taxon>
        <taxon>Actinomycetes</taxon>
        <taxon>Mycobacteriales</taxon>
        <taxon>Nocardiaceae</taxon>
        <taxon>Rhodococcus</taxon>
    </lineage>
</organism>
<accession>A0ABW2RWP2</accession>
<gene>
    <name evidence="2" type="ORF">ACFQS9_08375</name>
</gene>
<protein>
    <submittedName>
        <fullName evidence="2">HNH endonuclease signature motif containing protein</fullName>
    </submittedName>
</protein>
<dbReference type="CDD" id="cd00085">
    <property type="entry name" value="HNHc"/>
    <property type="match status" value="1"/>
</dbReference>
<proteinExistence type="predicted"/>
<keyword evidence="3" id="KW-1185">Reference proteome</keyword>
<comment type="caution">
    <text evidence="2">The sequence shown here is derived from an EMBL/GenBank/DDBJ whole genome shotgun (WGS) entry which is preliminary data.</text>
</comment>
<feature type="domain" description="HNH nuclease" evidence="1">
    <location>
        <begin position="2"/>
        <end position="51"/>
    </location>
</feature>
<dbReference type="Pfam" id="PF01844">
    <property type="entry name" value="HNH"/>
    <property type="match status" value="1"/>
</dbReference>
<dbReference type="Proteomes" id="UP001596484">
    <property type="component" value="Unassembled WGS sequence"/>
</dbReference>
<keyword evidence="2" id="KW-0378">Hydrolase</keyword>
<name>A0ABW2RWP2_9NOCA</name>
<dbReference type="GO" id="GO:0004519">
    <property type="term" value="F:endonuclease activity"/>
    <property type="evidence" value="ECO:0007669"/>
    <property type="project" value="UniProtKB-KW"/>
</dbReference>